<dbReference type="SMART" id="SM00421">
    <property type="entry name" value="HTH_LUXR"/>
    <property type="match status" value="1"/>
</dbReference>
<dbReference type="PROSITE" id="PS50043">
    <property type="entry name" value="HTH_LUXR_2"/>
    <property type="match status" value="1"/>
</dbReference>
<comment type="caution">
    <text evidence="5">The sequence shown here is derived from an EMBL/GenBank/DDBJ whole genome shotgun (WGS) entry which is preliminary data.</text>
</comment>
<sequence length="890" mass="95947">MSIHPFVDRIGLPDRRFSVPRRGFEPIERPALVERILAGLAGQVVVLKAPPGFGKSELLAAAAAQLGGPGDRVAWLTLSAEDREPERFLDHLAAAFGLDTAPAQRLGAERARQLLLARLAAEGGRLILMLDGFEAATGEAFAACADALFRALPDNLRVVVATHRRPDLPLSRLRLKGLVTEILADELAFTRAEMKQLVGRRLSADAFEAFAALTGGWPALVGLALPLLADPQQGEARAALLAGTHRLWRDFVVEEVVPHLPTDMGEALTVCSILTEFPLDLAAHLSGVAVGPRSLGDLEDFAPIIVPVAGQPGWLRLHPVLRATFAAQLGLLPAERVDGLHARAAGWFAARGHLEKAVSHASRGGDFALAAEAIRQAGGVSLFIRAGHTVLARLIENIPTDVIYRSPSLMLSYALVLAKQGRVQMARELILELRKGGEPSPFPAIPLSALDHIEGLIDIHNDRTPGAGEIAWLEAMAQRMGPGETWSRGWIYNHLCIAYTVHGDLEAARTNALKSLTCYREEKASYGQIFMLIHLGLVAILSGRLNTAVLFGEEAEDLCRRHQGTDRNLVAIAHIPLAEALYHQGDLAAAERLMGEGMPHLARGEGWVDLFVRGYGVLARCRLAAAGIEAALAVTDRAEEVAVERSLPRLRLAVEVLRIELLTRAGLIDSALHLAAHLPPIEDEAAWPSWREWSDAAVALARIKVRAGRAEEAASLLDRLAETSRRHGRGFHLLLGTVVAVEADWAAERLDAARAALQRAIALAQPQDALQVFLDEGAPLAQAVRGIVRRFGLSAFSPRTAEFIGRIAGAAQHCGPTRPAGGRGEILSERENEVLELLARDATNKEIARDLGVSEATVKFHLKNLYAKLGVSRRSLAIAVARRTGMLRAG</sequence>
<dbReference type="InterPro" id="IPR036388">
    <property type="entry name" value="WH-like_DNA-bd_sf"/>
</dbReference>
<accession>A0A7W9L2W9</accession>
<evidence type="ECO:0000256" key="1">
    <source>
        <dbReference type="ARBA" id="ARBA00023015"/>
    </source>
</evidence>
<dbReference type="PRINTS" id="PR00038">
    <property type="entry name" value="HTHLUXR"/>
</dbReference>
<dbReference type="Gene3D" id="1.25.40.10">
    <property type="entry name" value="Tetratricopeptide repeat domain"/>
    <property type="match status" value="1"/>
</dbReference>
<dbReference type="InterPro" id="IPR027417">
    <property type="entry name" value="P-loop_NTPase"/>
</dbReference>
<dbReference type="SMART" id="SM00382">
    <property type="entry name" value="AAA"/>
    <property type="match status" value="1"/>
</dbReference>
<dbReference type="AlphaFoldDB" id="A0A7W9L2W9"/>
<dbReference type="SUPFAM" id="SSF52540">
    <property type="entry name" value="P-loop containing nucleoside triphosphate hydrolases"/>
    <property type="match status" value="1"/>
</dbReference>
<reference evidence="5 6" key="1">
    <citation type="submission" date="2020-08" db="EMBL/GenBank/DDBJ databases">
        <title>Genomic Encyclopedia of Type Strains, Phase IV (KMG-IV): sequencing the most valuable type-strain genomes for metagenomic binning, comparative biology and taxonomic classification.</title>
        <authorList>
            <person name="Goeker M."/>
        </authorList>
    </citation>
    <scope>NUCLEOTIDE SEQUENCE [LARGE SCALE GENOMIC DNA]</scope>
    <source>
        <strain evidence="5 6">DSM 16268</strain>
    </source>
</reference>
<dbReference type="Proteomes" id="UP000523821">
    <property type="component" value="Unassembled WGS sequence"/>
</dbReference>
<evidence type="ECO:0000259" key="4">
    <source>
        <dbReference type="PROSITE" id="PS50043"/>
    </source>
</evidence>
<dbReference type="PANTHER" id="PTHR44688:SF16">
    <property type="entry name" value="DNA-BINDING TRANSCRIPTIONAL ACTIVATOR DEVR_DOSR"/>
    <property type="match status" value="1"/>
</dbReference>
<evidence type="ECO:0000313" key="6">
    <source>
        <dbReference type="Proteomes" id="UP000523821"/>
    </source>
</evidence>
<dbReference type="InterPro" id="IPR016032">
    <property type="entry name" value="Sig_transdc_resp-reg_C-effctor"/>
</dbReference>
<keyword evidence="3" id="KW-0804">Transcription</keyword>
<keyword evidence="6" id="KW-1185">Reference proteome</keyword>
<dbReference type="Gene3D" id="1.10.10.10">
    <property type="entry name" value="Winged helix-like DNA-binding domain superfamily/Winged helix DNA-binding domain"/>
    <property type="match status" value="1"/>
</dbReference>
<dbReference type="SUPFAM" id="SSF48452">
    <property type="entry name" value="TPR-like"/>
    <property type="match status" value="1"/>
</dbReference>
<evidence type="ECO:0000256" key="3">
    <source>
        <dbReference type="ARBA" id="ARBA00023163"/>
    </source>
</evidence>
<dbReference type="PANTHER" id="PTHR44688">
    <property type="entry name" value="DNA-BINDING TRANSCRIPTIONAL ACTIVATOR DEVR_DOSR"/>
    <property type="match status" value="1"/>
</dbReference>
<feature type="domain" description="HTH luxR-type" evidence="4">
    <location>
        <begin position="820"/>
        <end position="885"/>
    </location>
</feature>
<gene>
    <name evidence="5" type="ORF">GGQ63_003040</name>
</gene>
<evidence type="ECO:0000313" key="5">
    <source>
        <dbReference type="EMBL" id="MBB5753965.1"/>
    </source>
</evidence>
<dbReference type="InterPro" id="IPR000792">
    <property type="entry name" value="Tscrpt_reg_LuxR_C"/>
</dbReference>
<keyword evidence="1" id="KW-0805">Transcription regulation</keyword>
<keyword evidence="2" id="KW-0238">DNA-binding</keyword>
<dbReference type="InterPro" id="IPR011990">
    <property type="entry name" value="TPR-like_helical_dom_sf"/>
</dbReference>
<dbReference type="SUPFAM" id="SSF46894">
    <property type="entry name" value="C-terminal effector domain of the bipartite response regulators"/>
    <property type="match status" value="1"/>
</dbReference>
<dbReference type="GO" id="GO:0003677">
    <property type="term" value="F:DNA binding"/>
    <property type="evidence" value="ECO:0007669"/>
    <property type="project" value="UniProtKB-KW"/>
</dbReference>
<dbReference type="Pfam" id="PF17874">
    <property type="entry name" value="TPR_MalT"/>
    <property type="match status" value="1"/>
</dbReference>
<organism evidence="5 6">
    <name type="scientific">Prosthecomicrobium pneumaticum</name>
    <dbReference type="NCBI Taxonomy" id="81895"/>
    <lineage>
        <taxon>Bacteria</taxon>
        <taxon>Pseudomonadati</taxon>
        <taxon>Pseudomonadota</taxon>
        <taxon>Alphaproteobacteria</taxon>
        <taxon>Hyphomicrobiales</taxon>
        <taxon>Kaistiaceae</taxon>
        <taxon>Prosthecomicrobium</taxon>
    </lineage>
</organism>
<evidence type="ECO:0000256" key="2">
    <source>
        <dbReference type="ARBA" id="ARBA00023125"/>
    </source>
</evidence>
<dbReference type="InterPro" id="IPR003593">
    <property type="entry name" value="AAA+_ATPase"/>
</dbReference>
<dbReference type="InterPro" id="IPR041617">
    <property type="entry name" value="TPR_MalT"/>
</dbReference>
<dbReference type="GO" id="GO:0006355">
    <property type="term" value="P:regulation of DNA-templated transcription"/>
    <property type="evidence" value="ECO:0007669"/>
    <property type="project" value="InterPro"/>
</dbReference>
<dbReference type="RefSeq" id="WP_183857243.1">
    <property type="nucleotide sequence ID" value="NZ_JACHOO010000006.1"/>
</dbReference>
<dbReference type="Pfam" id="PF25873">
    <property type="entry name" value="WHD_MalT"/>
    <property type="match status" value="1"/>
</dbReference>
<protein>
    <submittedName>
        <fullName evidence="5">LuxR family maltose regulon positive regulatory protein</fullName>
    </submittedName>
</protein>
<dbReference type="Gene3D" id="3.40.50.300">
    <property type="entry name" value="P-loop containing nucleotide triphosphate hydrolases"/>
    <property type="match status" value="1"/>
</dbReference>
<name>A0A7W9L2W9_9HYPH</name>
<dbReference type="EMBL" id="JACHOO010000006">
    <property type="protein sequence ID" value="MBB5753965.1"/>
    <property type="molecule type" value="Genomic_DNA"/>
</dbReference>
<dbReference type="Pfam" id="PF00196">
    <property type="entry name" value="GerE"/>
    <property type="match status" value="1"/>
</dbReference>
<dbReference type="CDD" id="cd06170">
    <property type="entry name" value="LuxR_C_like"/>
    <property type="match status" value="1"/>
</dbReference>
<dbReference type="PROSITE" id="PS00622">
    <property type="entry name" value="HTH_LUXR_1"/>
    <property type="match status" value="1"/>
</dbReference>
<proteinExistence type="predicted"/>
<dbReference type="InterPro" id="IPR059106">
    <property type="entry name" value="WHD_MalT"/>
</dbReference>